<dbReference type="PANTHER" id="PTHR30514">
    <property type="entry name" value="GLUCOKINASE"/>
    <property type="match status" value="1"/>
</dbReference>
<dbReference type="SUPFAM" id="SSF46689">
    <property type="entry name" value="Homeodomain-like"/>
    <property type="match status" value="1"/>
</dbReference>
<dbReference type="SUPFAM" id="SSF53697">
    <property type="entry name" value="SIS domain"/>
    <property type="match status" value="1"/>
</dbReference>
<dbReference type="Pfam" id="PF01380">
    <property type="entry name" value="SIS"/>
    <property type="match status" value="1"/>
</dbReference>
<organism evidence="3 4">
    <name type="scientific">Granulicatella seriolae</name>
    <dbReference type="NCBI Taxonomy" id="2967226"/>
    <lineage>
        <taxon>Bacteria</taxon>
        <taxon>Bacillati</taxon>
        <taxon>Bacillota</taxon>
        <taxon>Bacilli</taxon>
        <taxon>Lactobacillales</taxon>
        <taxon>Carnobacteriaceae</taxon>
        <taxon>Granulicatella</taxon>
    </lineage>
</organism>
<dbReference type="InterPro" id="IPR047640">
    <property type="entry name" value="RpiR-like"/>
</dbReference>
<keyword evidence="4" id="KW-1185">Reference proteome</keyword>
<dbReference type="RefSeq" id="WP_256944436.1">
    <property type="nucleotide sequence ID" value="NZ_JANHNZ010000001.1"/>
</dbReference>
<dbReference type="PROSITE" id="PS51464">
    <property type="entry name" value="SIS"/>
    <property type="match status" value="1"/>
</dbReference>
<evidence type="ECO:0000313" key="3">
    <source>
        <dbReference type="EMBL" id="MCQ9209332.1"/>
    </source>
</evidence>
<comment type="caution">
    <text evidence="3">The sequence shown here is derived from an EMBL/GenBank/DDBJ whole genome shotgun (WGS) entry which is preliminary data.</text>
</comment>
<proteinExistence type="predicted"/>
<dbReference type="Pfam" id="PF01418">
    <property type="entry name" value="HTH_6"/>
    <property type="match status" value="1"/>
</dbReference>
<reference evidence="3" key="3">
    <citation type="journal article" date="2023" name="Microbiol. Resour. Announc.">
        <title>Draft Genome Sequence of Granulicatella sp. Strain S8, Isolated from a Marine Fish, Seriola quinqueradiata.</title>
        <authorList>
            <person name="Lee M."/>
            <person name="Farooq A."/>
            <person name="Jeong J.B."/>
            <person name="Jung M.Y."/>
        </authorList>
    </citation>
    <scope>NUCLEOTIDE SEQUENCE</scope>
    <source>
        <strain evidence="3">S8</strain>
    </source>
</reference>
<sequence>MLIQQLKEQENFTNHEKDVAGFILKNIDTVSDLTSEQLAKATFTSKATIVRLCQKLGLHGYKQFQIKLVAEINQNNRIHRLLANEPITNASSYTDIIETLPVLYDKAITNTKLSLNKNTMNRIQNYLKNIETITMYGTGISYMLAQSAAFKFATLGIESSAYESINAHALSAKKEKKTITFLISFTGANRTVTRMAEYLKQATNTYIIGIMGPHSEDIRQWCHEIIEIPNRDSLLSLDIISSYTAANYILDIFFSMILANNYQEHVQSSIKMLEHENLLLNKHQDN</sequence>
<dbReference type="InterPro" id="IPR036388">
    <property type="entry name" value="WH-like_DNA-bd_sf"/>
</dbReference>
<reference evidence="3" key="2">
    <citation type="journal article" date="2023" name="Curr. Microbiol.">
        <title>Granulicatella seriolae sp. nov., a Novel Facultative Anaerobe Isolated from Yellowtail Marine Fish.</title>
        <authorList>
            <person name="Lee M."/>
            <person name="Choi Y.J."/>
            <person name="Farooq A."/>
            <person name="Jeong J.B."/>
            <person name="Jung M.Y."/>
        </authorList>
    </citation>
    <scope>NUCLEOTIDE SEQUENCE</scope>
    <source>
        <strain evidence="3">S8</strain>
    </source>
</reference>
<dbReference type="EMBL" id="JANHNZ010000001">
    <property type="protein sequence ID" value="MCQ9209332.1"/>
    <property type="molecule type" value="Genomic_DNA"/>
</dbReference>
<gene>
    <name evidence="3" type="ORF">NPA36_01960</name>
</gene>
<feature type="domain" description="SIS" evidence="2">
    <location>
        <begin position="123"/>
        <end position="250"/>
    </location>
</feature>
<name>A0ABT1WLD8_9LACT</name>
<evidence type="ECO:0000313" key="4">
    <source>
        <dbReference type="Proteomes" id="UP001059480"/>
    </source>
</evidence>
<dbReference type="Gene3D" id="3.40.50.10490">
    <property type="entry name" value="Glucose-6-phosphate isomerase like protein, domain 1"/>
    <property type="match status" value="1"/>
</dbReference>
<reference evidence="3" key="1">
    <citation type="submission" date="2022-07" db="EMBL/GenBank/DDBJ databases">
        <authorList>
            <person name="Jung M.-Y."/>
            <person name="Lee M."/>
        </authorList>
    </citation>
    <scope>NUCLEOTIDE SEQUENCE</scope>
    <source>
        <strain evidence="3">S8</strain>
    </source>
</reference>
<dbReference type="PANTHER" id="PTHR30514:SF10">
    <property type="entry name" value="MURR_RPIR FAMILY TRANSCRIPTIONAL REGULATOR"/>
    <property type="match status" value="1"/>
</dbReference>
<dbReference type="InterPro" id="IPR009057">
    <property type="entry name" value="Homeodomain-like_sf"/>
</dbReference>
<feature type="domain" description="HTH rpiR-type" evidence="1">
    <location>
        <begin position="1"/>
        <end position="75"/>
    </location>
</feature>
<dbReference type="InterPro" id="IPR001347">
    <property type="entry name" value="SIS_dom"/>
</dbReference>
<dbReference type="Gene3D" id="1.10.10.10">
    <property type="entry name" value="Winged helix-like DNA-binding domain superfamily/Winged helix DNA-binding domain"/>
    <property type="match status" value="1"/>
</dbReference>
<dbReference type="InterPro" id="IPR046348">
    <property type="entry name" value="SIS_dom_sf"/>
</dbReference>
<protein>
    <submittedName>
        <fullName evidence="3">MurR/RpiR family transcriptional regulator</fullName>
    </submittedName>
</protein>
<dbReference type="InterPro" id="IPR000281">
    <property type="entry name" value="HTH_RpiR"/>
</dbReference>
<dbReference type="PROSITE" id="PS51071">
    <property type="entry name" value="HTH_RPIR"/>
    <property type="match status" value="1"/>
</dbReference>
<accession>A0ABT1WLD8</accession>
<evidence type="ECO:0000259" key="1">
    <source>
        <dbReference type="PROSITE" id="PS51071"/>
    </source>
</evidence>
<evidence type="ECO:0000259" key="2">
    <source>
        <dbReference type="PROSITE" id="PS51464"/>
    </source>
</evidence>
<dbReference type="Proteomes" id="UP001059480">
    <property type="component" value="Unassembled WGS sequence"/>
</dbReference>